<dbReference type="GO" id="GO:0005886">
    <property type="term" value="C:plasma membrane"/>
    <property type="evidence" value="ECO:0007669"/>
    <property type="project" value="UniProtKB-SubCell"/>
</dbReference>
<protein>
    <submittedName>
        <fullName evidence="7">Membrane protein</fullName>
    </submittedName>
</protein>
<accession>A0A1W2CTW5</accession>
<keyword evidence="4 6" id="KW-1133">Transmembrane helix</keyword>
<dbReference type="Proteomes" id="UP000192393">
    <property type="component" value="Unassembled WGS sequence"/>
</dbReference>
<reference evidence="7 8" key="1">
    <citation type="submission" date="2017-04" db="EMBL/GenBank/DDBJ databases">
        <authorList>
            <person name="Afonso C.L."/>
            <person name="Miller P.J."/>
            <person name="Scott M.A."/>
            <person name="Spackman E."/>
            <person name="Goraichik I."/>
            <person name="Dimitrov K.M."/>
            <person name="Suarez D.L."/>
            <person name="Swayne D.E."/>
        </authorList>
    </citation>
    <scope>NUCLEOTIDE SEQUENCE [LARGE SCALE GENOMIC DNA]</scope>
    <source>
        <strain evidence="7 8">CGMCC 1.12708</strain>
    </source>
</reference>
<keyword evidence="8" id="KW-1185">Reference proteome</keyword>
<evidence type="ECO:0000256" key="2">
    <source>
        <dbReference type="ARBA" id="ARBA00022475"/>
    </source>
</evidence>
<organism evidence="7 8">
    <name type="scientific">Moheibacter sediminis</name>
    <dbReference type="NCBI Taxonomy" id="1434700"/>
    <lineage>
        <taxon>Bacteria</taxon>
        <taxon>Pseudomonadati</taxon>
        <taxon>Bacteroidota</taxon>
        <taxon>Flavobacteriia</taxon>
        <taxon>Flavobacteriales</taxon>
        <taxon>Weeksellaceae</taxon>
        <taxon>Moheibacter</taxon>
    </lineage>
</organism>
<feature type="transmembrane region" description="Helical" evidence="6">
    <location>
        <begin position="124"/>
        <end position="142"/>
    </location>
</feature>
<dbReference type="NCBIfam" id="TIGR00765">
    <property type="entry name" value="yihY_not_rbn"/>
    <property type="match status" value="1"/>
</dbReference>
<evidence type="ECO:0000256" key="1">
    <source>
        <dbReference type="ARBA" id="ARBA00004651"/>
    </source>
</evidence>
<name>A0A1W2CTW5_9FLAO</name>
<dbReference type="EMBL" id="FWXS01000011">
    <property type="protein sequence ID" value="SMC88689.1"/>
    <property type="molecule type" value="Genomic_DNA"/>
</dbReference>
<dbReference type="STRING" id="1434700.SAMN06296427_11173"/>
<dbReference type="PIRSF" id="PIRSF035875">
    <property type="entry name" value="RNase_BN"/>
    <property type="match status" value="1"/>
</dbReference>
<evidence type="ECO:0000256" key="5">
    <source>
        <dbReference type="ARBA" id="ARBA00023136"/>
    </source>
</evidence>
<dbReference type="OrthoDB" id="977385at2"/>
<evidence type="ECO:0000256" key="4">
    <source>
        <dbReference type="ARBA" id="ARBA00022989"/>
    </source>
</evidence>
<proteinExistence type="predicted"/>
<feature type="transmembrane region" description="Helical" evidence="6">
    <location>
        <begin position="273"/>
        <end position="295"/>
    </location>
</feature>
<evidence type="ECO:0000313" key="8">
    <source>
        <dbReference type="Proteomes" id="UP000192393"/>
    </source>
</evidence>
<comment type="subcellular location">
    <subcellularLocation>
        <location evidence="1">Cell membrane</location>
        <topology evidence="1">Multi-pass membrane protein</topology>
    </subcellularLocation>
</comment>
<keyword evidence="5 6" id="KW-0472">Membrane</keyword>
<feature type="transmembrane region" description="Helical" evidence="6">
    <location>
        <begin position="58"/>
        <end position="78"/>
    </location>
</feature>
<feature type="transmembrane region" description="Helical" evidence="6">
    <location>
        <begin position="240"/>
        <end position="261"/>
    </location>
</feature>
<dbReference type="Pfam" id="PF03631">
    <property type="entry name" value="Virul_fac_BrkB"/>
    <property type="match status" value="1"/>
</dbReference>
<evidence type="ECO:0000256" key="3">
    <source>
        <dbReference type="ARBA" id="ARBA00022692"/>
    </source>
</evidence>
<dbReference type="AlphaFoldDB" id="A0A1W2CTW5"/>
<evidence type="ECO:0000313" key="7">
    <source>
        <dbReference type="EMBL" id="SMC88689.1"/>
    </source>
</evidence>
<feature type="transmembrane region" description="Helical" evidence="6">
    <location>
        <begin position="163"/>
        <end position="185"/>
    </location>
</feature>
<sequence>MAIKEKIKHFLQNNPVVNLTKRIKFKNLNHISLYEFIGLMISGLAKGIFGLRIGAVSWALFFSIFPFLLFLFSVLPYAPMYTEIEELLFSEFLPRILPERITAEVITYVSETARGQEERGGISWIYILLTILLSSNGIFAIINGFNKSHYGYAKRRKGINARLVSIVLTLFFVVFIIVQLLLTYYTNFIWRYIEESKTFDDISPAIYLLNFASATLFYFTSLVMLYYYGTNIKQRFRTMFPGAIMATLLFFVTLMGFRYYVKEINRYDILYGSVGLVMIMMLFIYINVLLILIGFELNATIDYAKNRKQEIPFEDAEV</sequence>
<dbReference type="PANTHER" id="PTHR30213:SF0">
    <property type="entry name" value="UPF0761 MEMBRANE PROTEIN YIHY"/>
    <property type="match status" value="1"/>
</dbReference>
<feature type="transmembrane region" description="Helical" evidence="6">
    <location>
        <begin position="205"/>
        <end position="228"/>
    </location>
</feature>
<keyword evidence="3 6" id="KW-0812">Transmembrane</keyword>
<keyword evidence="2" id="KW-1003">Cell membrane</keyword>
<evidence type="ECO:0000256" key="6">
    <source>
        <dbReference type="SAM" id="Phobius"/>
    </source>
</evidence>
<dbReference type="RefSeq" id="WP_084018830.1">
    <property type="nucleotide sequence ID" value="NZ_FWXS01000011.1"/>
</dbReference>
<dbReference type="PANTHER" id="PTHR30213">
    <property type="entry name" value="INNER MEMBRANE PROTEIN YHJD"/>
    <property type="match status" value="1"/>
</dbReference>
<dbReference type="InterPro" id="IPR017039">
    <property type="entry name" value="Virul_fac_BrkB"/>
</dbReference>
<gene>
    <name evidence="7" type="ORF">SAMN06296427_11173</name>
</gene>